<feature type="region of interest" description="Disordered" evidence="1">
    <location>
        <begin position="1"/>
        <end position="113"/>
    </location>
</feature>
<dbReference type="AlphaFoldDB" id="A0A9P1DIH9"/>
<evidence type="ECO:0000313" key="2">
    <source>
        <dbReference type="EMBL" id="CAI4010778.1"/>
    </source>
</evidence>
<feature type="compositionally biased region" description="Basic and acidic residues" evidence="1">
    <location>
        <begin position="31"/>
        <end position="55"/>
    </location>
</feature>
<comment type="caution">
    <text evidence="2">The sequence shown here is derived from an EMBL/GenBank/DDBJ whole genome shotgun (WGS) entry which is preliminary data.</text>
</comment>
<accession>A0A9P1DIH9</accession>
<reference evidence="3 4" key="2">
    <citation type="submission" date="2024-05" db="EMBL/GenBank/DDBJ databases">
        <authorList>
            <person name="Chen Y."/>
            <person name="Shah S."/>
            <person name="Dougan E. K."/>
            <person name="Thang M."/>
            <person name="Chan C."/>
        </authorList>
    </citation>
    <scope>NUCLEOTIDE SEQUENCE [LARGE SCALE GENOMIC DNA]</scope>
</reference>
<dbReference type="EMBL" id="CAMXCT030004913">
    <property type="protein sequence ID" value="CAL4798090.1"/>
    <property type="molecule type" value="Genomic_DNA"/>
</dbReference>
<feature type="compositionally biased region" description="Basic and acidic residues" evidence="1">
    <location>
        <begin position="1"/>
        <end position="20"/>
    </location>
</feature>
<proteinExistence type="predicted"/>
<dbReference type="EMBL" id="CAMXCT020004913">
    <property type="protein sequence ID" value="CAL1164153.1"/>
    <property type="molecule type" value="Genomic_DNA"/>
</dbReference>
<dbReference type="Proteomes" id="UP001152797">
    <property type="component" value="Unassembled WGS sequence"/>
</dbReference>
<keyword evidence="4" id="KW-1185">Reference proteome</keyword>
<evidence type="ECO:0000256" key="1">
    <source>
        <dbReference type="SAM" id="MobiDB-lite"/>
    </source>
</evidence>
<evidence type="ECO:0000313" key="4">
    <source>
        <dbReference type="Proteomes" id="UP001152797"/>
    </source>
</evidence>
<name>A0A9P1DIH9_9DINO</name>
<feature type="compositionally biased region" description="Low complexity" evidence="1">
    <location>
        <begin position="56"/>
        <end position="66"/>
    </location>
</feature>
<reference evidence="2" key="1">
    <citation type="submission" date="2022-10" db="EMBL/GenBank/DDBJ databases">
        <authorList>
            <person name="Chen Y."/>
            <person name="Dougan E. K."/>
            <person name="Chan C."/>
            <person name="Rhodes N."/>
            <person name="Thang M."/>
        </authorList>
    </citation>
    <scope>NUCLEOTIDE SEQUENCE</scope>
</reference>
<protein>
    <submittedName>
        <fullName evidence="2">Uncharacterized protein</fullName>
    </submittedName>
</protein>
<sequence length="137" mass="16087">MEKSEQNSRSQEMEQSERHSQRMPAMHHSKEKNDESLHAANRSELENVTEHKEQRYSSNRAQSRSRSAPREDNEKEARSQSLGLPHSRRARRPHHRRRYTRRVSRCPSPHRCRPADYALRRAALAAEVACHDEGGQR</sequence>
<organism evidence="2">
    <name type="scientific">Cladocopium goreaui</name>
    <dbReference type="NCBI Taxonomy" id="2562237"/>
    <lineage>
        <taxon>Eukaryota</taxon>
        <taxon>Sar</taxon>
        <taxon>Alveolata</taxon>
        <taxon>Dinophyceae</taxon>
        <taxon>Suessiales</taxon>
        <taxon>Symbiodiniaceae</taxon>
        <taxon>Cladocopium</taxon>
    </lineage>
</organism>
<feature type="compositionally biased region" description="Basic and acidic residues" evidence="1">
    <location>
        <begin position="68"/>
        <end position="78"/>
    </location>
</feature>
<feature type="compositionally biased region" description="Basic residues" evidence="1">
    <location>
        <begin position="86"/>
        <end position="112"/>
    </location>
</feature>
<dbReference type="EMBL" id="CAMXCT010004913">
    <property type="protein sequence ID" value="CAI4010778.1"/>
    <property type="molecule type" value="Genomic_DNA"/>
</dbReference>
<evidence type="ECO:0000313" key="3">
    <source>
        <dbReference type="EMBL" id="CAL4798090.1"/>
    </source>
</evidence>
<gene>
    <name evidence="2" type="ORF">C1SCF055_LOCUS36012</name>
</gene>